<dbReference type="VEuPathDB" id="FungiDB:LCOR_05902.1"/>
<dbReference type="EMBL" id="CBTN010000024">
    <property type="protein sequence ID" value="CDH54680.1"/>
    <property type="molecule type" value="Genomic_DNA"/>
</dbReference>
<feature type="compositionally biased region" description="Low complexity" evidence="1">
    <location>
        <begin position="564"/>
        <end position="577"/>
    </location>
</feature>
<feature type="compositionally biased region" description="Basic and acidic residues" evidence="1">
    <location>
        <begin position="182"/>
        <end position="191"/>
    </location>
</feature>
<comment type="caution">
    <text evidence="2">The sequence shown here is derived from an EMBL/GenBank/DDBJ whole genome shotgun (WGS) entry which is preliminary data.</text>
</comment>
<evidence type="ECO:0000313" key="2">
    <source>
        <dbReference type="EMBL" id="CDH54680.1"/>
    </source>
</evidence>
<feature type="compositionally biased region" description="Basic residues" evidence="1">
    <location>
        <begin position="512"/>
        <end position="521"/>
    </location>
</feature>
<dbReference type="AlphaFoldDB" id="A0A068RY53"/>
<proteinExistence type="predicted"/>
<feature type="compositionally biased region" description="Low complexity" evidence="1">
    <location>
        <begin position="269"/>
        <end position="287"/>
    </location>
</feature>
<feature type="compositionally biased region" description="Low complexity" evidence="1">
    <location>
        <begin position="524"/>
        <end position="551"/>
    </location>
</feature>
<sequence length="637" mass="70973">MQRISTESFVLWLNTTSSSVFKNGLWGAINEEHSPDNNDQVDQHQNIPWLLKIQDLQATIENFTTCGENPETTTKRDSKTLICQPDEKTFVEDTEDAGKTLVESLTTSPAATAGTSLDQVSIRFSNDFSSLVDHFSALRERLDSEKLTKNDEKALVDSSSSSNDNDSRSAAHEEEETPEEEDGRKHLDETKVNQPCDVQDKLQVESDDNNHTSSSPNTTTSQPAILVVSNDNTPPMRPSIESQRHHHYYHQHMHSMPTSPLSACVATPRSRMSTTSRRSRRPSTLSKKSSKSSRYFAKHKKESSTVEYTARSYDEMMRIPDPRERLAFYEKTFKQCMRADSKLTSWMKRVKEKGLPKPMTEGYKPPPRPRTPDEAEQSKGTLHGNGSTTSLSGSISMFLKKASASSTLGRRTFGETTPRPSMSRLFLPTSLSRLSLSKSSRQPKVAPEYEPALPTSSLPDYDFNRAKRPPPPMSTTAAAAQKPPRPAATMSATTTMGTNRWRTATPANTSSSRHKKTKKKRSTDSMSSTTTTNSTTTSPARSISSSFSKLSRLSRRQSTATLNSTTTKSKQQHQQQHGESSVDMAVTEMCNTLPHMDRRVIEEYLAEAGGDQMVAITLAMSQLKRPTTTAQPMYHHC</sequence>
<dbReference type="OrthoDB" id="2256155at2759"/>
<protein>
    <recommendedName>
        <fullName evidence="4">CUE domain-containing protein</fullName>
    </recommendedName>
</protein>
<organism evidence="2 3">
    <name type="scientific">Lichtheimia corymbifera JMRC:FSU:9682</name>
    <dbReference type="NCBI Taxonomy" id="1263082"/>
    <lineage>
        <taxon>Eukaryota</taxon>
        <taxon>Fungi</taxon>
        <taxon>Fungi incertae sedis</taxon>
        <taxon>Mucoromycota</taxon>
        <taxon>Mucoromycotina</taxon>
        <taxon>Mucoromycetes</taxon>
        <taxon>Mucorales</taxon>
        <taxon>Lichtheimiaceae</taxon>
        <taxon>Lichtheimia</taxon>
    </lineage>
</organism>
<feature type="compositionally biased region" description="Low complexity" evidence="1">
    <location>
        <begin position="474"/>
        <end position="498"/>
    </location>
</feature>
<accession>A0A068RY53</accession>
<evidence type="ECO:0008006" key="4">
    <source>
        <dbReference type="Google" id="ProtNLM"/>
    </source>
</evidence>
<gene>
    <name evidence="2" type="ORF">LCOR_05902.1</name>
</gene>
<feature type="compositionally biased region" description="Basic and acidic residues" evidence="1">
    <location>
        <begin position="198"/>
        <end position="210"/>
    </location>
</feature>
<feature type="region of interest" description="Disordered" evidence="1">
    <location>
        <begin position="149"/>
        <end position="304"/>
    </location>
</feature>
<reference evidence="2" key="1">
    <citation type="submission" date="2013-08" db="EMBL/GenBank/DDBJ databases">
        <title>Gene expansion shapes genome architecture in the human pathogen Lichtheimia corymbifera: an evolutionary genomics analysis in the ancient terrestrial Mucorales (Mucoromycotina).</title>
        <authorList>
            <person name="Schwartze V.U."/>
            <person name="Winter S."/>
            <person name="Shelest E."/>
            <person name="Marcet-Houben M."/>
            <person name="Horn F."/>
            <person name="Wehner S."/>
            <person name="Hoffmann K."/>
            <person name="Riege K."/>
            <person name="Sammeth M."/>
            <person name="Nowrousian M."/>
            <person name="Valiante V."/>
            <person name="Linde J."/>
            <person name="Jacobsen I.D."/>
            <person name="Marz M."/>
            <person name="Brakhage A.A."/>
            <person name="Gabaldon T."/>
            <person name="Bocker S."/>
            <person name="Voigt K."/>
        </authorList>
    </citation>
    <scope>NUCLEOTIDE SEQUENCE [LARGE SCALE GENOMIC DNA]</scope>
    <source>
        <strain evidence="2">FSU 9682</strain>
    </source>
</reference>
<evidence type="ECO:0000313" key="3">
    <source>
        <dbReference type="Proteomes" id="UP000027586"/>
    </source>
</evidence>
<feature type="compositionally biased region" description="Basic residues" evidence="1">
    <location>
        <begin position="244"/>
        <end position="253"/>
    </location>
</feature>
<feature type="compositionally biased region" description="Polar residues" evidence="1">
    <location>
        <begin position="378"/>
        <end position="392"/>
    </location>
</feature>
<feature type="compositionally biased region" description="Low complexity" evidence="1">
    <location>
        <begin position="211"/>
        <end position="221"/>
    </location>
</feature>
<dbReference type="STRING" id="1263082.A0A068RY53"/>
<feature type="region of interest" description="Disordered" evidence="1">
    <location>
        <begin position="349"/>
        <end position="392"/>
    </location>
</feature>
<keyword evidence="3" id="KW-1185">Reference proteome</keyword>
<name>A0A068RY53_9FUNG</name>
<feature type="compositionally biased region" description="Basic residues" evidence="1">
    <location>
        <begin position="288"/>
        <end position="301"/>
    </location>
</feature>
<evidence type="ECO:0000256" key="1">
    <source>
        <dbReference type="SAM" id="MobiDB-lite"/>
    </source>
</evidence>
<feature type="region of interest" description="Disordered" evidence="1">
    <location>
        <begin position="434"/>
        <end position="582"/>
    </location>
</feature>
<dbReference type="Proteomes" id="UP000027586">
    <property type="component" value="Unassembled WGS sequence"/>
</dbReference>